<evidence type="ECO:0000256" key="9">
    <source>
        <dbReference type="ARBA" id="ARBA00023065"/>
    </source>
</evidence>
<feature type="transmembrane region" description="Helical" evidence="12">
    <location>
        <begin position="214"/>
        <end position="236"/>
    </location>
</feature>
<feature type="transmembrane region" description="Helical" evidence="12">
    <location>
        <begin position="155"/>
        <end position="176"/>
    </location>
</feature>
<evidence type="ECO:0000256" key="3">
    <source>
        <dbReference type="ARBA" id="ARBA00022538"/>
    </source>
</evidence>
<evidence type="ECO:0000256" key="4">
    <source>
        <dbReference type="ARBA" id="ARBA00022692"/>
    </source>
</evidence>
<evidence type="ECO:0000256" key="11">
    <source>
        <dbReference type="ARBA" id="ARBA00023303"/>
    </source>
</evidence>
<feature type="transmembrane region" description="Helical" evidence="12">
    <location>
        <begin position="29"/>
        <end position="47"/>
    </location>
</feature>
<dbReference type="GO" id="GO:0001508">
    <property type="term" value="P:action potential"/>
    <property type="evidence" value="ECO:0007669"/>
    <property type="project" value="TreeGrafter"/>
</dbReference>
<evidence type="ECO:0000256" key="8">
    <source>
        <dbReference type="ARBA" id="ARBA00022989"/>
    </source>
</evidence>
<feature type="transmembrane region" description="Helical" evidence="12">
    <location>
        <begin position="59"/>
        <end position="78"/>
    </location>
</feature>
<dbReference type="Gene3D" id="1.10.287.70">
    <property type="match status" value="1"/>
</dbReference>
<sequence length="286" mass="32283">MRKPKTKFNLLRQKIHIIIYGSDTRAGRLFDLILLGLILLSIILVMLETVKEFDAKYHHILVIFEWIITILFSIEYLLRTFTTNTPRRYIFSFLGIIDLIAILPMYLSLFSAGTKVLLMIRALRLLRLFKILNHPQFMGQSQQLVRALNSSRRKIAIFLYFIIISVILIGSLMYVVEGEKNGFTSIPISIYWAIVTLTTVGYGDISPATPLGQFIASIVMILGYGVIAVPTGIVTAEFAKANSNQNKTDEVNPTKPEENNCGNCGAENHYKNAHFCYNCGYPFSSG</sequence>
<evidence type="ECO:0000256" key="6">
    <source>
        <dbReference type="ARBA" id="ARBA00022882"/>
    </source>
</evidence>
<dbReference type="PRINTS" id="PR00169">
    <property type="entry name" value="KCHANNEL"/>
</dbReference>
<dbReference type="SUPFAM" id="SSF81324">
    <property type="entry name" value="Voltage-gated potassium channels"/>
    <property type="match status" value="1"/>
</dbReference>
<keyword evidence="9" id="KW-0406">Ion transport</keyword>
<dbReference type="InterPro" id="IPR005821">
    <property type="entry name" value="Ion_trans_dom"/>
</dbReference>
<evidence type="ECO:0000256" key="2">
    <source>
        <dbReference type="ARBA" id="ARBA00022448"/>
    </source>
</evidence>
<evidence type="ECO:0000256" key="12">
    <source>
        <dbReference type="SAM" id="Phobius"/>
    </source>
</evidence>
<evidence type="ECO:0000256" key="10">
    <source>
        <dbReference type="ARBA" id="ARBA00023136"/>
    </source>
</evidence>
<evidence type="ECO:0000313" key="14">
    <source>
        <dbReference type="EMBL" id="AOW10676.1"/>
    </source>
</evidence>
<evidence type="ECO:0000313" key="15">
    <source>
        <dbReference type="Proteomes" id="UP000175968"/>
    </source>
</evidence>
<gene>
    <name evidence="14" type="ORF">EM308_14900</name>
</gene>
<feature type="domain" description="Ion transport" evidence="13">
    <location>
        <begin position="28"/>
        <end position="245"/>
    </location>
</feature>
<accession>A0AAC9N631</accession>
<dbReference type="RefSeq" id="WP_035634999.1">
    <property type="nucleotide sequence ID" value="NZ_CP017479.1"/>
</dbReference>
<keyword evidence="6" id="KW-0851">Voltage-gated channel</keyword>
<dbReference type="InterPro" id="IPR028325">
    <property type="entry name" value="VG_K_chnl"/>
</dbReference>
<protein>
    <submittedName>
        <fullName evidence="14">Ion transporter</fullName>
    </submittedName>
</protein>
<evidence type="ECO:0000256" key="5">
    <source>
        <dbReference type="ARBA" id="ARBA00022826"/>
    </source>
</evidence>
<dbReference type="GO" id="GO:0005249">
    <property type="term" value="F:voltage-gated potassium channel activity"/>
    <property type="evidence" value="ECO:0007669"/>
    <property type="project" value="InterPro"/>
</dbReference>
<dbReference type="EMBL" id="CP017479">
    <property type="protein sequence ID" value="AOW10676.1"/>
    <property type="molecule type" value="Genomic_DNA"/>
</dbReference>
<dbReference type="KEGG" id="fgl:EM308_14900"/>
<keyword evidence="8 12" id="KW-1133">Transmembrane helix</keyword>
<evidence type="ECO:0000256" key="1">
    <source>
        <dbReference type="ARBA" id="ARBA00004141"/>
    </source>
</evidence>
<organism evidence="14 15">
    <name type="scientific">Flavobacterium gilvum</name>
    <dbReference type="NCBI Taxonomy" id="1492737"/>
    <lineage>
        <taxon>Bacteria</taxon>
        <taxon>Pseudomonadati</taxon>
        <taxon>Bacteroidota</taxon>
        <taxon>Flavobacteriia</taxon>
        <taxon>Flavobacteriales</taxon>
        <taxon>Flavobacteriaceae</taxon>
        <taxon>Flavobacterium</taxon>
    </lineage>
</organism>
<keyword evidence="15" id="KW-1185">Reference proteome</keyword>
<keyword evidence="4 12" id="KW-0812">Transmembrane</keyword>
<dbReference type="Proteomes" id="UP000175968">
    <property type="component" value="Chromosome"/>
</dbReference>
<dbReference type="InterPro" id="IPR027359">
    <property type="entry name" value="Volt_channel_dom_sf"/>
</dbReference>
<dbReference type="Pfam" id="PF00520">
    <property type="entry name" value="Ion_trans"/>
    <property type="match status" value="1"/>
</dbReference>
<evidence type="ECO:0000259" key="13">
    <source>
        <dbReference type="Pfam" id="PF00520"/>
    </source>
</evidence>
<evidence type="ECO:0000256" key="7">
    <source>
        <dbReference type="ARBA" id="ARBA00022958"/>
    </source>
</evidence>
<keyword evidence="11" id="KW-0407">Ion channel</keyword>
<keyword evidence="5" id="KW-0631">Potassium channel</keyword>
<name>A0AAC9N631_9FLAO</name>
<keyword evidence="7" id="KW-0630">Potassium</keyword>
<proteinExistence type="predicted"/>
<comment type="subcellular location">
    <subcellularLocation>
        <location evidence="1">Membrane</location>
        <topology evidence="1">Multi-pass membrane protein</topology>
    </subcellularLocation>
</comment>
<dbReference type="AlphaFoldDB" id="A0AAC9N631"/>
<dbReference type="PANTHER" id="PTHR11537:SF254">
    <property type="entry name" value="POTASSIUM VOLTAGE-GATED CHANNEL PROTEIN SHAB"/>
    <property type="match status" value="1"/>
</dbReference>
<feature type="transmembrane region" description="Helical" evidence="12">
    <location>
        <begin position="182"/>
        <end position="202"/>
    </location>
</feature>
<dbReference type="Gene3D" id="1.20.120.350">
    <property type="entry name" value="Voltage-gated potassium channels. Chain C"/>
    <property type="match status" value="1"/>
</dbReference>
<keyword evidence="10 12" id="KW-0472">Membrane</keyword>
<reference evidence="14 15" key="1">
    <citation type="submission" date="2016-10" db="EMBL/GenBank/DDBJ databases">
        <title>Flavobacterium gilvum sp. nov., isolated from stream water.</title>
        <authorList>
            <person name="Shin S.-K."/>
            <person name="Cho Y.-J."/>
            <person name="Yi H."/>
        </authorList>
    </citation>
    <scope>NUCLEOTIDE SEQUENCE [LARGE SCALE GENOMIC DNA]</scope>
    <source>
        <strain evidence="14 15">EM1308</strain>
    </source>
</reference>
<feature type="transmembrane region" description="Helical" evidence="12">
    <location>
        <begin position="90"/>
        <end position="110"/>
    </location>
</feature>
<keyword evidence="2" id="KW-0813">Transport</keyword>
<dbReference type="PANTHER" id="PTHR11537">
    <property type="entry name" value="VOLTAGE-GATED POTASSIUM CHANNEL"/>
    <property type="match status" value="1"/>
</dbReference>
<keyword evidence="3" id="KW-0633">Potassium transport</keyword>
<dbReference type="GO" id="GO:0008076">
    <property type="term" value="C:voltage-gated potassium channel complex"/>
    <property type="evidence" value="ECO:0007669"/>
    <property type="project" value="InterPro"/>
</dbReference>